<dbReference type="AlphaFoldDB" id="A0A6N6M630"/>
<keyword evidence="4" id="KW-1185">Reference proteome</keyword>
<accession>A0A6N6M630</accession>
<name>A0A6N6M630_9FLAO</name>
<dbReference type="NCBIfam" id="NF009154">
    <property type="entry name" value="PRK12497.3-3"/>
    <property type="match status" value="1"/>
</dbReference>
<gene>
    <name evidence="3" type="ORF">F3059_09285</name>
</gene>
<dbReference type="RefSeq" id="WP_151168514.1">
    <property type="nucleotide sequence ID" value="NZ_WACR01000007.1"/>
</dbReference>
<dbReference type="Proteomes" id="UP000435357">
    <property type="component" value="Unassembled WGS sequence"/>
</dbReference>
<dbReference type="InterPro" id="IPR003509">
    <property type="entry name" value="UPF0102_YraN-like"/>
</dbReference>
<dbReference type="PANTHER" id="PTHR34039:SF1">
    <property type="entry name" value="UPF0102 PROTEIN YRAN"/>
    <property type="match status" value="1"/>
</dbReference>
<evidence type="ECO:0000313" key="3">
    <source>
        <dbReference type="EMBL" id="KAB1063750.1"/>
    </source>
</evidence>
<dbReference type="CDD" id="cd20736">
    <property type="entry name" value="PoNe_Nuclease"/>
    <property type="match status" value="1"/>
</dbReference>
<dbReference type="NCBIfam" id="NF009150">
    <property type="entry name" value="PRK12497.1-3"/>
    <property type="match status" value="1"/>
</dbReference>
<dbReference type="GO" id="GO:0003676">
    <property type="term" value="F:nucleic acid binding"/>
    <property type="evidence" value="ECO:0007669"/>
    <property type="project" value="InterPro"/>
</dbReference>
<dbReference type="PANTHER" id="PTHR34039">
    <property type="entry name" value="UPF0102 PROTEIN YRAN"/>
    <property type="match status" value="1"/>
</dbReference>
<evidence type="ECO:0000256" key="2">
    <source>
        <dbReference type="HAMAP-Rule" id="MF_00048"/>
    </source>
</evidence>
<comment type="caution">
    <text evidence="3">The sequence shown here is derived from an EMBL/GenBank/DDBJ whole genome shotgun (WGS) entry which is preliminary data.</text>
</comment>
<sequence length="120" mass="13979">MADHNELGEKGEEIALQHLEKNGFEILDTNWRFGKDEIDIIARKSDELIIVEVKTRINEYFGDPEEFVSTGKQKRLIKAANAYIEEKDLDLETRFDVIAIILNSKYQKINHIEEAFGPQW</sequence>
<dbReference type="HAMAP" id="MF_00048">
    <property type="entry name" value="UPF0102"/>
    <property type="match status" value="1"/>
</dbReference>
<dbReference type="Pfam" id="PF02021">
    <property type="entry name" value="UPF0102"/>
    <property type="match status" value="1"/>
</dbReference>
<comment type="similarity">
    <text evidence="1 2">Belongs to the UPF0102 family.</text>
</comment>
<evidence type="ECO:0000256" key="1">
    <source>
        <dbReference type="ARBA" id="ARBA00006738"/>
    </source>
</evidence>
<protein>
    <recommendedName>
        <fullName evidence="2">UPF0102 protein F3059_09285</fullName>
    </recommendedName>
</protein>
<dbReference type="OrthoDB" id="9802516at2"/>
<proteinExistence type="inferred from homology"/>
<dbReference type="InterPro" id="IPR011856">
    <property type="entry name" value="tRNA_endonuc-like_dom_sf"/>
</dbReference>
<dbReference type="SUPFAM" id="SSF52980">
    <property type="entry name" value="Restriction endonuclease-like"/>
    <property type="match status" value="1"/>
</dbReference>
<evidence type="ECO:0000313" key="4">
    <source>
        <dbReference type="Proteomes" id="UP000435357"/>
    </source>
</evidence>
<dbReference type="InterPro" id="IPR011335">
    <property type="entry name" value="Restrct_endonuc-II-like"/>
</dbReference>
<organism evidence="3 4">
    <name type="scientific">Salibacter halophilus</name>
    <dbReference type="NCBI Taxonomy" id="1803916"/>
    <lineage>
        <taxon>Bacteria</taxon>
        <taxon>Pseudomonadati</taxon>
        <taxon>Bacteroidota</taxon>
        <taxon>Flavobacteriia</taxon>
        <taxon>Flavobacteriales</taxon>
        <taxon>Salibacteraceae</taxon>
        <taxon>Salibacter</taxon>
    </lineage>
</organism>
<dbReference type="Gene3D" id="3.40.1350.10">
    <property type="match status" value="1"/>
</dbReference>
<dbReference type="EMBL" id="WACR01000007">
    <property type="protein sequence ID" value="KAB1063750.1"/>
    <property type="molecule type" value="Genomic_DNA"/>
</dbReference>
<reference evidence="3 4" key="1">
    <citation type="submission" date="2019-09" db="EMBL/GenBank/DDBJ databases">
        <title>Genomes of Cryomorphaceae.</title>
        <authorList>
            <person name="Bowman J.P."/>
        </authorList>
    </citation>
    <scope>NUCLEOTIDE SEQUENCE [LARGE SCALE GENOMIC DNA]</scope>
    <source>
        <strain evidence="3 4">KCTC 52047</strain>
    </source>
</reference>